<protein>
    <submittedName>
        <fullName evidence="1">Uncharacterized protein</fullName>
    </submittedName>
</protein>
<evidence type="ECO:0000313" key="1">
    <source>
        <dbReference type="EMBL" id="MFC4268930.1"/>
    </source>
</evidence>
<dbReference type="RefSeq" id="WP_377409753.1">
    <property type="nucleotide sequence ID" value="NZ_JBHSCY010000002.1"/>
</dbReference>
<name>A0ABV8RAE2_9FLAO</name>
<sequence>MKTATVKQIKDELSYKSANELKELCLHLSRFKKENKELLTYLLFEAHDEEAYVVSIKNQIDAQFDEINTKSYYYIRKSCRKILSQVKKYIRYSKKKETEAELLIHFCKSIKENIPTYYKSQRLQSIFNTQVRMIKKAIEKLHEDLQYDFQLELDQLTDEA</sequence>
<dbReference type="EMBL" id="JBHSCY010000002">
    <property type="protein sequence ID" value="MFC4268930.1"/>
    <property type="molecule type" value="Genomic_DNA"/>
</dbReference>
<comment type="caution">
    <text evidence="1">The sequence shown here is derived from an EMBL/GenBank/DDBJ whole genome shotgun (WGS) entry which is preliminary data.</text>
</comment>
<reference evidence="2" key="1">
    <citation type="journal article" date="2019" name="Int. J. Syst. Evol. Microbiol.">
        <title>The Global Catalogue of Microorganisms (GCM) 10K type strain sequencing project: providing services to taxonomists for standard genome sequencing and annotation.</title>
        <authorList>
            <consortium name="The Broad Institute Genomics Platform"/>
            <consortium name="The Broad Institute Genome Sequencing Center for Infectious Disease"/>
            <person name="Wu L."/>
            <person name="Ma J."/>
        </authorList>
    </citation>
    <scope>NUCLEOTIDE SEQUENCE [LARGE SCALE GENOMIC DNA]</scope>
    <source>
        <strain evidence="2">CECT 8655</strain>
    </source>
</reference>
<dbReference type="Proteomes" id="UP001595826">
    <property type="component" value="Unassembled WGS sequence"/>
</dbReference>
<evidence type="ECO:0000313" key="2">
    <source>
        <dbReference type="Proteomes" id="UP001595826"/>
    </source>
</evidence>
<proteinExistence type="predicted"/>
<keyword evidence="2" id="KW-1185">Reference proteome</keyword>
<accession>A0ABV8RAE2</accession>
<gene>
    <name evidence="1" type="ORF">ACFOWD_08450</name>
</gene>
<organism evidence="1 2">
    <name type="scientific">Polaribacter marinivivus</name>
    <dbReference type="NCBI Taxonomy" id="1524260"/>
    <lineage>
        <taxon>Bacteria</taxon>
        <taxon>Pseudomonadati</taxon>
        <taxon>Bacteroidota</taxon>
        <taxon>Flavobacteriia</taxon>
        <taxon>Flavobacteriales</taxon>
        <taxon>Flavobacteriaceae</taxon>
    </lineage>
</organism>